<organism evidence="1 2">
    <name type="scientific">Pseudomonas inefficax</name>
    <dbReference type="NCBI Taxonomy" id="2078786"/>
    <lineage>
        <taxon>Bacteria</taxon>
        <taxon>Pseudomonadati</taxon>
        <taxon>Pseudomonadota</taxon>
        <taxon>Gammaproteobacteria</taxon>
        <taxon>Pseudomonadales</taxon>
        <taxon>Pseudomonadaceae</taxon>
        <taxon>Pseudomonas</taxon>
    </lineage>
</organism>
<proteinExistence type="predicted"/>
<sequence length="59" mass="6207">MSASAGWRLTSGTTAKTLGAALRPIATQGRSYRRMQSLVGAALCRDGLHSSPNSHLHCP</sequence>
<accession>A0AAQ1P9A2</accession>
<keyword evidence="2" id="KW-1185">Reference proteome</keyword>
<gene>
    <name evidence="1" type="ORF">JV551A3_V1_1640290</name>
</gene>
<dbReference type="EMBL" id="OPYN01000164">
    <property type="protein sequence ID" value="SPO62214.1"/>
    <property type="molecule type" value="Genomic_DNA"/>
</dbReference>
<evidence type="ECO:0000313" key="2">
    <source>
        <dbReference type="Proteomes" id="UP000294335"/>
    </source>
</evidence>
<reference evidence="1 2" key="1">
    <citation type="submission" date="2018-02" db="EMBL/GenBank/DDBJ databases">
        <authorList>
            <person name="Dubost A."/>
        </authorList>
    </citation>
    <scope>NUCLEOTIDE SEQUENCE [LARGE SCALE GENOMIC DNA]</scope>
    <source>
        <strain evidence="2">JV551A3</strain>
    </source>
</reference>
<dbReference type="Proteomes" id="UP000294335">
    <property type="component" value="Unassembled WGS sequence"/>
</dbReference>
<comment type="caution">
    <text evidence="1">The sequence shown here is derived from an EMBL/GenBank/DDBJ whole genome shotgun (WGS) entry which is preliminary data.</text>
</comment>
<name>A0AAQ1P9A2_9PSED</name>
<dbReference type="AlphaFoldDB" id="A0AAQ1P9A2"/>
<evidence type="ECO:0000313" key="1">
    <source>
        <dbReference type="EMBL" id="SPO62214.1"/>
    </source>
</evidence>
<protein>
    <submittedName>
        <fullName evidence="1">Uncharacterized protein</fullName>
    </submittedName>
</protein>